<dbReference type="EMBL" id="AGNK02001303">
    <property type="status" value="NOT_ANNOTATED_CDS"/>
    <property type="molecule type" value="Genomic_DNA"/>
</dbReference>
<dbReference type="Gramene" id="KQL26370">
    <property type="protein sequence ID" value="KQL26370"/>
    <property type="gene ID" value="SETIT_033073mg"/>
</dbReference>
<dbReference type="HOGENOM" id="CLU_015101_12_0_1"/>
<keyword evidence="4" id="KW-0732">Signal</keyword>
<gene>
    <name evidence="6" type="primary">LOC101757520</name>
    <name evidence="5" type="ORF">SETIT_2G364200v2</name>
</gene>
<sequence>MKLLFAAVCGLLLLLNAAHVESRRHRDSDSGRRYKLFVFGDEFADAGNFPLADLTKTTRAWYYPYGSNDKEHGATPSGRFSNGLVLSDFFARILGRKESPPAESKRKQDGVDPSGMNFAVGGAGVVEGTSDAPRLGRQVDKFKRLVRLGIIDEDLTDSVALIAFSGRRDYERFNDMTSTEVKAKAQEVTDKIADAVDQLMDLGVEKVVVTSLPPLGCTPWLSRSEDGVYDAKCDSQKVASIHNSYLEEKVFQDEAVFNLDLKAAFSHYAGPSPRSKQFKYRLESCCESFDQSGFCGQVQDGEPQYSLGSKPDKFFYWDDINPTHAGWKAVVNEFEESIKTSYSRYTALT</sequence>
<dbReference type="Proteomes" id="UP000004995">
    <property type="component" value="Unassembled WGS sequence"/>
</dbReference>
<evidence type="ECO:0000256" key="2">
    <source>
        <dbReference type="ARBA" id="ARBA00022801"/>
    </source>
</evidence>
<dbReference type="Pfam" id="PF00657">
    <property type="entry name" value="Lipase_GDSL"/>
    <property type="match status" value="1"/>
</dbReference>
<keyword evidence="2" id="KW-0378">Hydrolase</keyword>
<evidence type="ECO:0000313" key="5">
    <source>
        <dbReference type="EMBL" id="RCV13667.1"/>
    </source>
</evidence>
<protein>
    <recommendedName>
        <fullName evidence="8">SGNH hydrolase-type esterase domain-containing protein</fullName>
    </recommendedName>
</protein>
<dbReference type="AlphaFoldDB" id="K4A2H5"/>
<comment type="similarity">
    <text evidence="1">Belongs to the 'GDSL' lipolytic enzyme family.</text>
</comment>
<dbReference type="OMA" id="ARVNEMT"/>
<dbReference type="Gene3D" id="3.40.50.1110">
    <property type="entry name" value="SGNH hydrolase"/>
    <property type="match status" value="1"/>
</dbReference>
<reference evidence="5" key="2">
    <citation type="submission" date="2015-07" db="EMBL/GenBank/DDBJ databases">
        <authorList>
            <person name="Noorani M."/>
        </authorList>
    </citation>
    <scope>NUCLEOTIDE SEQUENCE</scope>
    <source>
        <strain evidence="5">Yugu1</strain>
    </source>
</reference>
<reference evidence="6" key="3">
    <citation type="submission" date="2018-08" db="UniProtKB">
        <authorList>
            <consortium name="EnsemblPlants"/>
        </authorList>
    </citation>
    <scope>IDENTIFICATION</scope>
    <source>
        <strain evidence="6">Yugu1</strain>
    </source>
</reference>
<feature type="signal peptide" evidence="4">
    <location>
        <begin position="1"/>
        <end position="22"/>
    </location>
</feature>
<dbReference type="EnsemblPlants" id="KQL26370">
    <property type="protein sequence ID" value="KQL26370"/>
    <property type="gene ID" value="SETIT_033073mg"/>
</dbReference>
<proteinExistence type="inferred from homology"/>
<keyword evidence="7" id="KW-1185">Reference proteome</keyword>
<dbReference type="GeneID" id="101757520"/>
<dbReference type="InterPro" id="IPR036514">
    <property type="entry name" value="SGNH_hydro_sf"/>
</dbReference>
<evidence type="ECO:0008006" key="8">
    <source>
        <dbReference type="Google" id="ProtNLM"/>
    </source>
</evidence>
<evidence type="ECO:0000313" key="6">
    <source>
        <dbReference type="EnsemblPlants" id="KQL26370"/>
    </source>
</evidence>
<evidence type="ECO:0000313" key="7">
    <source>
        <dbReference type="Proteomes" id="UP000004995"/>
    </source>
</evidence>
<accession>K4A2H5</accession>
<feature type="chain" id="PRO_5010128502" description="SGNH hydrolase-type esterase domain-containing protein" evidence="4">
    <location>
        <begin position="23"/>
        <end position="349"/>
    </location>
</feature>
<evidence type="ECO:0000256" key="4">
    <source>
        <dbReference type="SAM" id="SignalP"/>
    </source>
</evidence>
<dbReference type="RefSeq" id="XP_004959783.1">
    <property type="nucleotide sequence ID" value="XM_004959726.1"/>
</dbReference>
<dbReference type="GO" id="GO:0016788">
    <property type="term" value="F:hydrolase activity, acting on ester bonds"/>
    <property type="evidence" value="ECO:0007669"/>
    <property type="project" value="InterPro"/>
</dbReference>
<dbReference type="KEGG" id="sita:101757520"/>
<name>K4A2H5_SETIT</name>
<dbReference type="PANTHER" id="PTHR46020">
    <property type="entry name" value="OSJNBB0059K02.9 PROTEIN"/>
    <property type="match status" value="1"/>
</dbReference>
<dbReference type="STRING" id="4555.K4A2H5"/>
<dbReference type="GO" id="GO:0006629">
    <property type="term" value="P:lipid metabolic process"/>
    <property type="evidence" value="ECO:0007669"/>
    <property type="project" value="UniProtKB-KW"/>
</dbReference>
<dbReference type="InterPro" id="IPR001087">
    <property type="entry name" value="GDSL"/>
</dbReference>
<evidence type="ECO:0000256" key="3">
    <source>
        <dbReference type="ARBA" id="ARBA00023098"/>
    </source>
</evidence>
<evidence type="ECO:0000256" key="1">
    <source>
        <dbReference type="ARBA" id="ARBA00008668"/>
    </source>
</evidence>
<organism evidence="6 7">
    <name type="scientific">Setaria italica</name>
    <name type="common">Foxtail millet</name>
    <name type="synonym">Panicum italicum</name>
    <dbReference type="NCBI Taxonomy" id="4555"/>
    <lineage>
        <taxon>Eukaryota</taxon>
        <taxon>Viridiplantae</taxon>
        <taxon>Streptophyta</taxon>
        <taxon>Embryophyta</taxon>
        <taxon>Tracheophyta</taxon>
        <taxon>Spermatophyta</taxon>
        <taxon>Magnoliopsida</taxon>
        <taxon>Liliopsida</taxon>
        <taxon>Poales</taxon>
        <taxon>Poaceae</taxon>
        <taxon>PACMAD clade</taxon>
        <taxon>Panicoideae</taxon>
        <taxon>Panicodae</taxon>
        <taxon>Paniceae</taxon>
        <taxon>Cenchrinae</taxon>
        <taxon>Setaria</taxon>
    </lineage>
</organism>
<dbReference type="OrthoDB" id="583516at2759"/>
<dbReference type="eggNOG" id="ENOG502QU3Y">
    <property type="taxonomic scope" value="Eukaryota"/>
</dbReference>
<dbReference type="EMBL" id="CM003529">
    <property type="protein sequence ID" value="RCV13667.1"/>
    <property type="molecule type" value="Genomic_DNA"/>
</dbReference>
<reference evidence="5 7" key="1">
    <citation type="journal article" date="2012" name="Nat. Biotechnol.">
        <title>Reference genome sequence of the model plant Setaria.</title>
        <authorList>
            <person name="Bennetzen J.L."/>
            <person name="Schmutz J."/>
            <person name="Wang H."/>
            <person name="Percifield R."/>
            <person name="Hawkins J."/>
            <person name="Pontaroli A.C."/>
            <person name="Estep M."/>
            <person name="Feng L."/>
            <person name="Vaughn J.N."/>
            <person name="Grimwood J."/>
            <person name="Jenkins J."/>
            <person name="Barry K."/>
            <person name="Lindquist E."/>
            <person name="Hellsten U."/>
            <person name="Deshpande S."/>
            <person name="Wang X."/>
            <person name="Wu X."/>
            <person name="Mitros T."/>
            <person name="Triplett J."/>
            <person name="Yang X."/>
            <person name="Ye C.Y."/>
            <person name="Mauro-Herrera M."/>
            <person name="Wang L."/>
            <person name="Li P."/>
            <person name="Sharma M."/>
            <person name="Sharma R."/>
            <person name="Ronald P.C."/>
            <person name="Panaud O."/>
            <person name="Kellogg E.A."/>
            <person name="Brutnell T.P."/>
            <person name="Doust A.N."/>
            <person name="Tuskan G.A."/>
            <person name="Rokhsar D."/>
            <person name="Devos K.M."/>
        </authorList>
    </citation>
    <scope>NUCLEOTIDE SEQUENCE [LARGE SCALE GENOMIC DNA]</scope>
    <source>
        <strain evidence="7">cv. Yugu1</strain>
        <strain evidence="5">Yugu1</strain>
    </source>
</reference>
<dbReference type="PANTHER" id="PTHR46020:SF16">
    <property type="entry name" value="GDSL ESTERASE_LIPASE"/>
    <property type="match status" value="1"/>
</dbReference>
<keyword evidence="3" id="KW-0443">Lipid metabolism</keyword>